<protein>
    <submittedName>
        <fullName evidence="1">Uncharacterized protein</fullName>
    </submittedName>
</protein>
<reference evidence="1 2" key="1">
    <citation type="submission" date="2024-02" db="EMBL/GenBank/DDBJ databases">
        <title>Discinaceae phylogenomics.</title>
        <authorList>
            <person name="Dirks A.C."/>
            <person name="James T.Y."/>
        </authorList>
    </citation>
    <scope>NUCLEOTIDE SEQUENCE [LARGE SCALE GENOMIC DNA]</scope>
    <source>
        <strain evidence="1 2">ACD0624</strain>
    </source>
</reference>
<name>A0ABR3GU21_9PEZI</name>
<evidence type="ECO:0000313" key="2">
    <source>
        <dbReference type="Proteomes" id="UP001447188"/>
    </source>
</evidence>
<sequence>MSDYAGICHIAQGGTQLAEFNETTVVTVGPGPPWKLTPVNEGSPIFTIALFSDPSSSPPKVLTLGEEVQEEGIQIFVSPLQSPPSKRQQWTLEDVLATKRFPPLLTARIQSYENPGMSAGAGVLHVPLPRIFSNVAAAKNGDHAGNQRWQLDFAVEE</sequence>
<evidence type="ECO:0000313" key="1">
    <source>
        <dbReference type="EMBL" id="KAL0639433.1"/>
    </source>
</evidence>
<organism evidence="1 2">
    <name type="scientific">Discina gigas</name>
    <dbReference type="NCBI Taxonomy" id="1032678"/>
    <lineage>
        <taxon>Eukaryota</taxon>
        <taxon>Fungi</taxon>
        <taxon>Dikarya</taxon>
        <taxon>Ascomycota</taxon>
        <taxon>Pezizomycotina</taxon>
        <taxon>Pezizomycetes</taxon>
        <taxon>Pezizales</taxon>
        <taxon>Discinaceae</taxon>
        <taxon>Discina</taxon>
    </lineage>
</organism>
<dbReference type="EMBL" id="JBBBZM010000011">
    <property type="protein sequence ID" value="KAL0639433.1"/>
    <property type="molecule type" value="Genomic_DNA"/>
</dbReference>
<dbReference type="Proteomes" id="UP001447188">
    <property type="component" value="Unassembled WGS sequence"/>
</dbReference>
<comment type="caution">
    <text evidence="1">The sequence shown here is derived from an EMBL/GenBank/DDBJ whole genome shotgun (WGS) entry which is preliminary data.</text>
</comment>
<keyword evidence="2" id="KW-1185">Reference proteome</keyword>
<proteinExistence type="predicted"/>
<gene>
    <name evidence="1" type="ORF">Q9L58_001461</name>
</gene>
<accession>A0ABR3GU21</accession>